<dbReference type="PANTHER" id="PTHR34820">
    <property type="entry name" value="INNER MEMBRANE PROTEIN YEBZ"/>
    <property type="match status" value="1"/>
</dbReference>
<evidence type="ECO:0000256" key="6">
    <source>
        <dbReference type="ARBA" id="ARBA00023008"/>
    </source>
</evidence>
<name>A0ABR9ITL4_RHIVS</name>
<keyword evidence="4 7" id="KW-0732">Signal</keyword>
<evidence type="ECO:0000259" key="8">
    <source>
        <dbReference type="Pfam" id="PF04234"/>
    </source>
</evidence>
<evidence type="ECO:0000256" key="3">
    <source>
        <dbReference type="ARBA" id="ARBA00022723"/>
    </source>
</evidence>
<evidence type="ECO:0000256" key="2">
    <source>
        <dbReference type="ARBA" id="ARBA00010509"/>
    </source>
</evidence>
<dbReference type="Proteomes" id="UP000620262">
    <property type="component" value="Unassembled WGS sequence"/>
</dbReference>
<keyword evidence="6" id="KW-0186">Copper</keyword>
<dbReference type="RefSeq" id="WP_192730167.1">
    <property type="nucleotide sequence ID" value="NZ_BAAAVL010000013.1"/>
</dbReference>
<keyword evidence="3" id="KW-0479">Metal-binding</keyword>
<comment type="similarity">
    <text evidence="2">Belongs to the CopC family.</text>
</comment>
<dbReference type="InterPro" id="IPR032694">
    <property type="entry name" value="CopC/D"/>
</dbReference>
<feature type="signal peptide" evidence="7">
    <location>
        <begin position="1"/>
        <end position="24"/>
    </location>
</feature>
<dbReference type="PANTHER" id="PTHR34820:SF4">
    <property type="entry name" value="INNER MEMBRANE PROTEIN YEBZ"/>
    <property type="match status" value="1"/>
</dbReference>
<dbReference type="SUPFAM" id="SSF81296">
    <property type="entry name" value="E set domains"/>
    <property type="match status" value="1"/>
</dbReference>
<evidence type="ECO:0000256" key="1">
    <source>
        <dbReference type="ARBA" id="ARBA00004418"/>
    </source>
</evidence>
<gene>
    <name evidence="9" type="ORF">H4W29_003649</name>
</gene>
<evidence type="ECO:0000256" key="4">
    <source>
        <dbReference type="ARBA" id="ARBA00022729"/>
    </source>
</evidence>
<keyword evidence="10" id="KW-1185">Reference proteome</keyword>
<dbReference type="InterPro" id="IPR014756">
    <property type="entry name" value="Ig_E-set"/>
</dbReference>
<evidence type="ECO:0000256" key="7">
    <source>
        <dbReference type="SAM" id="SignalP"/>
    </source>
</evidence>
<evidence type="ECO:0000256" key="5">
    <source>
        <dbReference type="ARBA" id="ARBA00022764"/>
    </source>
</evidence>
<reference evidence="9 10" key="1">
    <citation type="submission" date="2020-10" db="EMBL/GenBank/DDBJ databases">
        <title>Sequencing the genomes of 1000 actinobacteria strains.</title>
        <authorList>
            <person name="Klenk H.-P."/>
        </authorList>
    </citation>
    <scope>NUCLEOTIDE SEQUENCE [LARGE SCALE GENOMIC DNA]</scope>
    <source>
        <strain evidence="9 10">DSM 7307</strain>
    </source>
</reference>
<comment type="subcellular location">
    <subcellularLocation>
        <location evidence="1">Periplasm</location>
    </subcellularLocation>
</comment>
<dbReference type="NCBIfam" id="NF033814">
    <property type="entry name" value="copper_CopC"/>
    <property type="match status" value="1"/>
</dbReference>
<feature type="domain" description="CopC" evidence="8">
    <location>
        <begin position="25"/>
        <end position="119"/>
    </location>
</feature>
<dbReference type="InterPro" id="IPR047685">
    <property type="entry name" value="CopC-like"/>
</dbReference>
<dbReference type="Pfam" id="PF04234">
    <property type="entry name" value="CopC"/>
    <property type="match status" value="1"/>
</dbReference>
<feature type="chain" id="PRO_5046350556" evidence="7">
    <location>
        <begin position="25"/>
        <end position="121"/>
    </location>
</feature>
<protein>
    <submittedName>
        <fullName evidence="9">Methionine-rich copper-binding protein CopC</fullName>
    </submittedName>
</protein>
<proteinExistence type="inferred from homology"/>
<dbReference type="InterPro" id="IPR007348">
    <property type="entry name" value="CopC_dom"/>
</dbReference>
<dbReference type="EMBL" id="JADBEC010000001">
    <property type="protein sequence ID" value="MBE1506468.1"/>
    <property type="molecule type" value="Genomic_DNA"/>
</dbReference>
<comment type="caution">
    <text evidence="9">The sequence shown here is derived from an EMBL/GenBank/DDBJ whole genome shotgun (WGS) entry which is preliminary data.</text>
</comment>
<accession>A0ABR9ITL4</accession>
<keyword evidence="5" id="KW-0574">Periplasm</keyword>
<dbReference type="InterPro" id="IPR014755">
    <property type="entry name" value="Cu-Rt/internalin_Ig-like"/>
</dbReference>
<evidence type="ECO:0000313" key="9">
    <source>
        <dbReference type="EMBL" id="MBE1506468.1"/>
    </source>
</evidence>
<sequence length="121" mass="12756">MSRLTRILSVATVASIALAGQAFAHAHLKSSVPADKAAVASPSELDLTFTEELNLKFSGVTVTGPDKKGVKLGEGMLMDGDKVLMVPVSDKLAPGSYTVDWHVLSTDGHKTEGNFTFTVKP</sequence>
<dbReference type="Gene3D" id="2.60.40.1220">
    <property type="match status" value="1"/>
</dbReference>
<organism evidence="9 10">
    <name type="scientific">Rhizobium viscosum</name>
    <name type="common">Arthrobacter viscosus</name>
    <dbReference type="NCBI Taxonomy" id="1673"/>
    <lineage>
        <taxon>Bacteria</taxon>
        <taxon>Pseudomonadati</taxon>
        <taxon>Pseudomonadota</taxon>
        <taxon>Alphaproteobacteria</taxon>
        <taxon>Hyphomicrobiales</taxon>
        <taxon>Rhizobiaceae</taxon>
        <taxon>Rhizobium/Agrobacterium group</taxon>
        <taxon>Rhizobium</taxon>
    </lineage>
</organism>
<evidence type="ECO:0000313" key="10">
    <source>
        <dbReference type="Proteomes" id="UP000620262"/>
    </source>
</evidence>